<feature type="transmembrane region" description="Helical" evidence="8">
    <location>
        <begin position="427"/>
        <end position="447"/>
    </location>
</feature>
<evidence type="ECO:0000256" key="2">
    <source>
        <dbReference type="ARBA" id="ARBA00008821"/>
    </source>
</evidence>
<dbReference type="InterPro" id="IPR006042">
    <property type="entry name" value="Xan_ur_permease"/>
</dbReference>
<accession>A3JYA4</accession>
<keyword evidence="5 8" id="KW-0812">Transmembrane</keyword>
<feature type="transmembrane region" description="Helical" evidence="8">
    <location>
        <begin position="252"/>
        <end position="272"/>
    </location>
</feature>
<feature type="transmembrane region" description="Helical" evidence="8">
    <location>
        <begin position="340"/>
        <end position="362"/>
    </location>
</feature>
<feature type="transmembrane region" description="Helical" evidence="8">
    <location>
        <begin position="148"/>
        <end position="166"/>
    </location>
</feature>
<reference evidence="9 10" key="1">
    <citation type="submission" date="2006-06" db="EMBL/GenBank/DDBJ databases">
        <authorList>
            <person name="Moran M.A."/>
            <person name="Ferriera S."/>
            <person name="Johnson J."/>
            <person name="Kravitz S."/>
            <person name="Beeson K."/>
            <person name="Sutton G."/>
            <person name="Rogers Y.-H."/>
            <person name="Friedman R."/>
            <person name="Frazier M."/>
            <person name="Venter J.C."/>
        </authorList>
    </citation>
    <scope>NUCLEOTIDE SEQUENCE [LARGE SCALE GENOMIC DNA]</scope>
    <source>
        <strain evidence="9 10">E-37</strain>
    </source>
</reference>
<dbReference type="GO" id="GO:0042907">
    <property type="term" value="F:xanthine transmembrane transporter activity"/>
    <property type="evidence" value="ECO:0007669"/>
    <property type="project" value="TreeGrafter"/>
</dbReference>
<feature type="transmembrane region" description="Helical" evidence="8">
    <location>
        <begin position="212"/>
        <end position="232"/>
    </location>
</feature>
<keyword evidence="10" id="KW-1185">Reference proteome</keyword>
<proteinExistence type="inferred from homology"/>
<dbReference type="NCBIfam" id="TIGR00801">
    <property type="entry name" value="ncs2"/>
    <property type="match status" value="1"/>
</dbReference>
<dbReference type="InterPro" id="IPR006043">
    <property type="entry name" value="NCS2"/>
</dbReference>
<evidence type="ECO:0000256" key="3">
    <source>
        <dbReference type="ARBA" id="ARBA00022448"/>
    </source>
</evidence>
<dbReference type="AlphaFoldDB" id="A3JYA4"/>
<keyword evidence="7 8" id="KW-0472">Membrane</keyword>
<comment type="similarity">
    <text evidence="2">Belongs to the nucleobase:cation symporter-2 (NCS2) (TC 2.A.40) family.</text>
</comment>
<dbReference type="GO" id="GO:0005886">
    <property type="term" value="C:plasma membrane"/>
    <property type="evidence" value="ECO:0007669"/>
    <property type="project" value="UniProtKB-SubCell"/>
</dbReference>
<dbReference type="NCBIfam" id="NF037981">
    <property type="entry name" value="NCS2_1"/>
    <property type="match status" value="1"/>
</dbReference>
<evidence type="ECO:0000256" key="6">
    <source>
        <dbReference type="ARBA" id="ARBA00022989"/>
    </source>
</evidence>
<feature type="transmembrane region" description="Helical" evidence="8">
    <location>
        <begin position="36"/>
        <end position="54"/>
    </location>
</feature>
<comment type="subcellular location">
    <subcellularLocation>
        <location evidence="1">Cell membrane</location>
        <topology evidence="1">Multi-pass membrane protein</topology>
    </subcellularLocation>
</comment>
<evidence type="ECO:0000256" key="8">
    <source>
        <dbReference type="SAM" id="Phobius"/>
    </source>
</evidence>
<comment type="caution">
    <text evidence="9">The sequence shown here is derived from an EMBL/GenBank/DDBJ whole genome shotgun (WGS) entry which is preliminary data.</text>
</comment>
<dbReference type="PANTHER" id="PTHR42810:SF2">
    <property type="entry name" value="PURINE PERMEASE C1399.01C-RELATED"/>
    <property type="match status" value="1"/>
</dbReference>
<dbReference type="eggNOG" id="COG2233">
    <property type="taxonomic scope" value="Bacteria"/>
</dbReference>
<sequence length="470" mass="48295">MEGHMTSTSNDTGTLIYGLDDTPAPPAAALAAMQHILASIVGIVTPTLVIGGVLGLGEHIPYLIAMSLFVSGVATFIQCYRVGPVGSGLLSVQGTSFAFLGPVLAAGFAVKNAGGTPEDMLAMIFGLCLAGCLVEIVLSQFVDKLDRIITPTVTGIVITVIGLSLVKVGFTDFAGGAQAGETLGAPVNLLMGAIVVAVILVLTFVGNPMLRISAIMIGLVVGTIVAMVLGQVDLSRAGQGELLAIPQPLKYGLDFDIGLFLPIAFVFLVTAIETSGDLTANSVIAGQPVKGPLYMKRIKGGILADGVNSGLAALFNTFPNTTFSQNNGVIQMTGVASRHVGLYIAGILVVLGFLPVVGQIFLLIPKPVLGGATLVLFGTIAVAGIRILATQEIDRKKVYIMAVSFGLGLGVTLVPDATQNLPVFLKQVVATPITLAGLSAIILSLVIPDTEETSKPVETVAPVEEETAAV</sequence>
<dbReference type="Proteomes" id="UP000005713">
    <property type="component" value="Unassembled WGS sequence"/>
</dbReference>
<dbReference type="NCBIfam" id="TIGR03173">
    <property type="entry name" value="pbuX"/>
    <property type="match status" value="1"/>
</dbReference>
<name>A3JYA4_SAGS3</name>
<dbReference type="PROSITE" id="PS01116">
    <property type="entry name" value="XANTH_URACIL_PERMASE"/>
    <property type="match status" value="1"/>
</dbReference>
<evidence type="ECO:0000256" key="4">
    <source>
        <dbReference type="ARBA" id="ARBA00022475"/>
    </source>
</evidence>
<keyword evidence="4" id="KW-1003">Cell membrane</keyword>
<dbReference type="InterPro" id="IPR017588">
    <property type="entry name" value="UacT-like"/>
</dbReference>
<evidence type="ECO:0000313" key="9">
    <source>
        <dbReference type="EMBL" id="EBA10490.1"/>
    </source>
</evidence>
<feature type="transmembrane region" description="Helical" evidence="8">
    <location>
        <begin position="186"/>
        <end position="205"/>
    </location>
</feature>
<keyword evidence="3" id="KW-0813">Transport</keyword>
<feature type="transmembrane region" description="Helical" evidence="8">
    <location>
        <begin position="121"/>
        <end position="141"/>
    </location>
</feature>
<dbReference type="PANTHER" id="PTHR42810">
    <property type="entry name" value="PURINE PERMEASE C1399.01C-RELATED"/>
    <property type="match status" value="1"/>
</dbReference>
<protein>
    <submittedName>
        <fullName evidence="9">Xanthine/uracil permease family protein</fullName>
    </submittedName>
</protein>
<evidence type="ECO:0000256" key="7">
    <source>
        <dbReference type="ARBA" id="ARBA00023136"/>
    </source>
</evidence>
<organism evidence="9 10">
    <name type="scientific">Sagittula stellata (strain ATCC 700073 / DSM 11524 / E-37)</name>
    <dbReference type="NCBI Taxonomy" id="388399"/>
    <lineage>
        <taxon>Bacteria</taxon>
        <taxon>Pseudomonadati</taxon>
        <taxon>Pseudomonadota</taxon>
        <taxon>Alphaproteobacteria</taxon>
        <taxon>Rhodobacterales</taxon>
        <taxon>Roseobacteraceae</taxon>
        <taxon>Sagittula</taxon>
    </lineage>
</organism>
<evidence type="ECO:0000256" key="5">
    <source>
        <dbReference type="ARBA" id="ARBA00022692"/>
    </source>
</evidence>
<evidence type="ECO:0000256" key="1">
    <source>
        <dbReference type="ARBA" id="ARBA00004651"/>
    </source>
</evidence>
<feature type="transmembrane region" description="Helical" evidence="8">
    <location>
        <begin position="89"/>
        <end position="109"/>
    </location>
</feature>
<dbReference type="Pfam" id="PF00860">
    <property type="entry name" value="Xan_ur_permease"/>
    <property type="match status" value="1"/>
</dbReference>
<feature type="transmembrane region" description="Helical" evidence="8">
    <location>
        <begin position="398"/>
        <end position="415"/>
    </location>
</feature>
<dbReference type="EMBL" id="AAYA01000001">
    <property type="protein sequence ID" value="EBA10490.1"/>
    <property type="molecule type" value="Genomic_DNA"/>
</dbReference>
<evidence type="ECO:0000313" key="10">
    <source>
        <dbReference type="Proteomes" id="UP000005713"/>
    </source>
</evidence>
<feature type="transmembrane region" description="Helical" evidence="8">
    <location>
        <begin position="368"/>
        <end position="389"/>
    </location>
</feature>
<gene>
    <name evidence="9" type="ORF">SSE37_20832</name>
</gene>
<keyword evidence="6 8" id="KW-1133">Transmembrane helix</keyword>
<feature type="transmembrane region" description="Helical" evidence="8">
    <location>
        <begin position="60"/>
        <end position="77"/>
    </location>
</feature>